<name>A0A2H4S8S5_CORMI</name>
<evidence type="ECO:0000313" key="4">
    <source>
        <dbReference type="EMBL" id="ATY59515.1"/>
    </source>
</evidence>
<keyword evidence="2" id="KW-0472">Membrane</keyword>
<evidence type="ECO:0000256" key="1">
    <source>
        <dbReference type="SAM" id="MobiDB-lite"/>
    </source>
</evidence>
<organism evidence="4 5">
    <name type="scientific">Cordyceps militaris</name>
    <name type="common">Caterpillar fungus</name>
    <name type="synonym">Clavaria militaris</name>
    <dbReference type="NCBI Taxonomy" id="73501"/>
    <lineage>
        <taxon>Eukaryota</taxon>
        <taxon>Fungi</taxon>
        <taxon>Dikarya</taxon>
        <taxon>Ascomycota</taxon>
        <taxon>Pezizomycotina</taxon>
        <taxon>Sordariomycetes</taxon>
        <taxon>Hypocreomycetidae</taxon>
        <taxon>Hypocreales</taxon>
        <taxon>Cordycipitaceae</taxon>
        <taxon>Cordyceps</taxon>
    </lineage>
</organism>
<proteinExistence type="predicted"/>
<dbReference type="GO" id="GO:0000122">
    <property type="term" value="P:negative regulation of transcription by RNA polymerase II"/>
    <property type="evidence" value="ECO:0007669"/>
    <property type="project" value="TreeGrafter"/>
</dbReference>
<feature type="transmembrane region" description="Helical" evidence="2">
    <location>
        <begin position="12"/>
        <end position="35"/>
    </location>
</feature>
<reference evidence="4 5" key="1">
    <citation type="journal article" date="2017" name="BMC Genomics">
        <title>Chromosome level assembly and secondary metabolite potential of the parasitic fungus Cordyceps militaris.</title>
        <authorList>
            <person name="Kramer G.J."/>
            <person name="Nodwell J.R."/>
        </authorList>
    </citation>
    <scope>NUCLEOTIDE SEQUENCE [LARGE SCALE GENOMIC DNA]</scope>
    <source>
        <strain evidence="4 5">ATCC 34164</strain>
    </source>
</reference>
<keyword evidence="2" id="KW-1133">Transmembrane helix</keyword>
<gene>
    <name evidence="4" type="ORF">A9K55_002449</name>
</gene>
<feature type="region of interest" description="Disordered" evidence="1">
    <location>
        <begin position="560"/>
        <end position="595"/>
    </location>
</feature>
<dbReference type="VEuPathDB" id="FungiDB:A9K55_002449"/>
<accession>A0A2H4S8S5</accession>
<evidence type="ECO:0000256" key="2">
    <source>
        <dbReference type="SAM" id="Phobius"/>
    </source>
</evidence>
<dbReference type="GO" id="GO:0005737">
    <property type="term" value="C:cytoplasm"/>
    <property type="evidence" value="ECO:0007669"/>
    <property type="project" value="TreeGrafter"/>
</dbReference>
<dbReference type="InterPro" id="IPR053043">
    <property type="entry name" value="Ras-cAMP_regulatory"/>
</dbReference>
<dbReference type="VEuPathDB" id="FungiDB:CCM_05076"/>
<feature type="transmembrane region" description="Helical" evidence="2">
    <location>
        <begin position="98"/>
        <end position="120"/>
    </location>
</feature>
<feature type="compositionally biased region" description="Acidic residues" evidence="1">
    <location>
        <begin position="563"/>
        <end position="588"/>
    </location>
</feature>
<dbReference type="PANTHER" id="PTHR28014">
    <property type="entry name" value="NEGATIVE REGULATOR OF RAS-CAMP PATHWAY"/>
    <property type="match status" value="1"/>
</dbReference>
<dbReference type="GO" id="GO:0031930">
    <property type="term" value="P:mitochondria-nucleus signaling pathway"/>
    <property type="evidence" value="ECO:0007669"/>
    <property type="project" value="TreeGrafter"/>
</dbReference>
<feature type="transmembrane region" description="Helical" evidence="2">
    <location>
        <begin position="186"/>
        <end position="204"/>
    </location>
</feature>
<feature type="transmembrane region" description="Helical" evidence="2">
    <location>
        <begin position="216"/>
        <end position="238"/>
    </location>
</feature>
<feature type="domain" description="DUF3295" evidence="3">
    <location>
        <begin position="558"/>
        <end position="779"/>
    </location>
</feature>
<evidence type="ECO:0000313" key="5">
    <source>
        <dbReference type="Proteomes" id="UP000323067"/>
    </source>
</evidence>
<dbReference type="EMBL" id="CP023322">
    <property type="protein sequence ID" value="ATY59515.1"/>
    <property type="molecule type" value="Genomic_DNA"/>
</dbReference>
<dbReference type="InterPro" id="IPR021711">
    <property type="entry name" value="DUF3295"/>
</dbReference>
<keyword evidence="2" id="KW-0812">Transmembrane</keyword>
<dbReference type="VEuPathDB" id="FungiDB:CCM_08627"/>
<protein>
    <recommendedName>
        <fullName evidence="3">DUF3295 domain-containing protein</fullName>
    </recommendedName>
</protein>
<feature type="transmembrane region" description="Helical" evidence="2">
    <location>
        <begin position="47"/>
        <end position="70"/>
    </location>
</feature>
<feature type="region of interest" description="Disordered" evidence="1">
    <location>
        <begin position="625"/>
        <end position="662"/>
    </location>
</feature>
<sequence length="779" mass="85373">MQSPYAIEPISWGSASAVFVLGEGYLALTLVSTHLHPQLFSNVRRCLLKAASVIYLLVSATFITACFITRRIPGNPTPTWALFCAWEGFNGLCLGVEIWLWVYITYLCGVLVITGACSTNDAAPANVRYRRHWVYLMLLVLPGLGLGFAAAAMPAERAPRLQQLHPIREPHNCINCIEYTATTQGLVVPLILLAATLAVAVGIIQPTYTSTSPAGYAAHLLLCTWYLGPISTSTIVGANVIKLELWIGEAYSNLRELLPKFDTALALNSNYAVFATAFDAQTYDDREKADLCKAREILVATEKRVVSLKAQLENVSKGAYLVVDENFKKASYTMFVSEIRNAYLVGAMSKDIPKTYEGIFNRCTSNGFSVIESDREVPWMEIAQAVASIQYLLKITEKLSTFHGVKLTDNPDCHKSQEHLFVTAGFLTGFLLRDQLLTNCITVETLCATLSVEVRSIAIAQAPLFSLPKALAELTINTAGDSKPTSEAIASMANKVAFYDSSIEPTNTEPEPSPALTRKKAPAKFGLGGSCSSEHGAFLMDGSHGSAPCDVRPAEPLISESAIESDTDEDCVDESAIDDDDSFDWEDSDSSKSSVGTKFFQRVESKAHLVSRCSLITLMLARTERTPKEPQQEATHSASAITAPGASPNYDDEDPLLTNGMRPSNLRPIIEIPRSSAQRIVAPANHVDPQAVLSPRTTRCNMITNEMTVSVCRHLLWERQVKNSTADAVLVRRHTFHDVDELKQSPEKPYLKKSEDANASSWNLYFNTGAFGSYHSRGW</sequence>
<feature type="transmembrane region" description="Helical" evidence="2">
    <location>
        <begin position="132"/>
        <end position="153"/>
    </location>
</feature>
<dbReference type="GO" id="GO:0006808">
    <property type="term" value="P:regulation of nitrogen utilization"/>
    <property type="evidence" value="ECO:0007669"/>
    <property type="project" value="TreeGrafter"/>
</dbReference>
<dbReference type="AlphaFoldDB" id="A0A2H4S8S5"/>
<dbReference type="Proteomes" id="UP000323067">
    <property type="component" value="Chromosome iv"/>
</dbReference>
<dbReference type="VEuPathDB" id="FungiDB:CCM_05073"/>
<dbReference type="Pfam" id="PF11702">
    <property type="entry name" value="DUF3295"/>
    <property type="match status" value="1"/>
</dbReference>
<dbReference type="PANTHER" id="PTHR28014:SF1">
    <property type="entry name" value="NEGATIVE REGULATOR OF RAS-CAMP PATHWAY"/>
    <property type="match status" value="1"/>
</dbReference>
<evidence type="ECO:0000259" key="3">
    <source>
        <dbReference type="Pfam" id="PF11702"/>
    </source>
</evidence>